<sequence length="117" mass="13163">MEVIKGAESFKPGLPYSITIKIATQDDIPISDPRPEALRIKHGFSYNHEEYESTYYSVPSNGLVTLTFIPPNNETYFVLGIEATYRDLTEWFPTVQKAISPSSTYLKASLKSKSPKV</sequence>
<reference evidence="1" key="1">
    <citation type="submission" date="2021-06" db="EMBL/GenBank/DDBJ databases">
        <authorList>
            <person name="Hodson N. C."/>
            <person name="Mongue J. A."/>
            <person name="Jaron S. K."/>
        </authorList>
    </citation>
    <scope>NUCLEOTIDE SEQUENCE</scope>
</reference>
<protein>
    <submittedName>
        <fullName evidence="1">Uncharacterized protein</fullName>
    </submittedName>
</protein>
<organism evidence="1 2">
    <name type="scientific">Allacma fusca</name>
    <dbReference type="NCBI Taxonomy" id="39272"/>
    <lineage>
        <taxon>Eukaryota</taxon>
        <taxon>Metazoa</taxon>
        <taxon>Ecdysozoa</taxon>
        <taxon>Arthropoda</taxon>
        <taxon>Hexapoda</taxon>
        <taxon>Collembola</taxon>
        <taxon>Symphypleona</taxon>
        <taxon>Sminthuridae</taxon>
        <taxon>Allacma</taxon>
    </lineage>
</organism>
<dbReference type="OrthoDB" id="9998011at2759"/>
<comment type="caution">
    <text evidence="1">The sequence shown here is derived from an EMBL/GenBank/DDBJ whole genome shotgun (WGS) entry which is preliminary data.</text>
</comment>
<dbReference type="Proteomes" id="UP000708208">
    <property type="component" value="Unassembled WGS sequence"/>
</dbReference>
<keyword evidence="2" id="KW-1185">Reference proteome</keyword>
<dbReference type="EMBL" id="CAJVCH010558906">
    <property type="protein sequence ID" value="CAG7831092.1"/>
    <property type="molecule type" value="Genomic_DNA"/>
</dbReference>
<evidence type="ECO:0000313" key="2">
    <source>
        <dbReference type="Proteomes" id="UP000708208"/>
    </source>
</evidence>
<accession>A0A8J2L9Q3</accession>
<proteinExistence type="predicted"/>
<feature type="non-terminal residue" evidence="1">
    <location>
        <position position="117"/>
    </location>
</feature>
<dbReference type="AlphaFoldDB" id="A0A8J2L9Q3"/>
<gene>
    <name evidence="1" type="ORF">AFUS01_LOCUS40852</name>
</gene>
<evidence type="ECO:0000313" key="1">
    <source>
        <dbReference type="EMBL" id="CAG7831092.1"/>
    </source>
</evidence>
<name>A0A8J2L9Q3_9HEXA</name>